<comment type="similarity">
    <text evidence="2 5">Belongs to the DegT/DnrJ/EryC1 family.</text>
</comment>
<dbReference type="CDD" id="cd00616">
    <property type="entry name" value="AHBA_syn"/>
    <property type="match status" value="1"/>
</dbReference>
<reference evidence="6 7" key="1">
    <citation type="submission" date="2018-08" db="EMBL/GenBank/DDBJ databases">
        <title>Wenzhouxiangella salilacus sp. nov., a novel bacterium isolated from a saline lake in Xinjiang Province, China.</title>
        <authorList>
            <person name="Han S."/>
        </authorList>
    </citation>
    <scope>NUCLEOTIDE SEQUENCE [LARGE SCALE GENOMIC DNA]</scope>
    <source>
        <strain evidence="6 7">XDB06</strain>
    </source>
</reference>
<dbReference type="Gene3D" id="3.90.1150.10">
    <property type="entry name" value="Aspartate Aminotransferase, domain 1"/>
    <property type="match status" value="1"/>
</dbReference>
<dbReference type="FunFam" id="3.40.640.10:FF:000089">
    <property type="entry name" value="Aminotransferase, DegT/DnrJ/EryC1/StrS family"/>
    <property type="match status" value="1"/>
</dbReference>
<dbReference type="InterPro" id="IPR000653">
    <property type="entry name" value="DegT/StrS_aminotransferase"/>
</dbReference>
<dbReference type="PANTHER" id="PTHR30244">
    <property type="entry name" value="TRANSAMINASE"/>
    <property type="match status" value="1"/>
</dbReference>
<dbReference type="Gene3D" id="3.40.640.10">
    <property type="entry name" value="Type I PLP-dependent aspartate aminotransferase-like (Major domain)"/>
    <property type="match status" value="1"/>
</dbReference>
<comment type="caution">
    <text evidence="6">The sequence shown here is derived from an EMBL/GenBank/DDBJ whole genome shotgun (WGS) entry which is preliminary data.</text>
</comment>
<keyword evidence="1 4" id="KW-0663">Pyridoxal phosphate</keyword>
<feature type="modified residue" description="N6-(pyridoxal phosphate)lysine" evidence="4">
    <location>
        <position position="187"/>
    </location>
</feature>
<proteinExistence type="inferred from homology"/>
<dbReference type="GO" id="GO:0000271">
    <property type="term" value="P:polysaccharide biosynthetic process"/>
    <property type="evidence" value="ECO:0007669"/>
    <property type="project" value="TreeGrafter"/>
</dbReference>
<dbReference type="AlphaFoldDB" id="A0A3E1KCY5"/>
<accession>A0A3E1KCY5</accession>
<name>A0A3E1KCY5_9GAMM</name>
<keyword evidence="6" id="KW-0808">Transferase</keyword>
<dbReference type="GO" id="GO:0008483">
    <property type="term" value="F:transaminase activity"/>
    <property type="evidence" value="ECO:0007669"/>
    <property type="project" value="UniProtKB-KW"/>
</dbReference>
<evidence type="ECO:0000256" key="5">
    <source>
        <dbReference type="RuleBase" id="RU004508"/>
    </source>
</evidence>
<dbReference type="GO" id="GO:0030170">
    <property type="term" value="F:pyridoxal phosphate binding"/>
    <property type="evidence" value="ECO:0007669"/>
    <property type="project" value="UniProtKB-ARBA"/>
</dbReference>
<dbReference type="EMBL" id="QUZK01000003">
    <property type="protein sequence ID" value="RFF32891.1"/>
    <property type="molecule type" value="Genomic_DNA"/>
</dbReference>
<evidence type="ECO:0000256" key="4">
    <source>
        <dbReference type="PIRSR" id="PIRSR000390-2"/>
    </source>
</evidence>
<protein>
    <submittedName>
        <fullName evidence="6">DegT/DnrJ/EryC1/StrS family aminotransferase</fullName>
    </submittedName>
</protein>
<feature type="active site" description="Proton acceptor" evidence="3">
    <location>
        <position position="187"/>
    </location>
</feature>
<dbReference type="PIRSF" id="PIRSF000390">
    <property type="entry name" value="PLP_StrS"/>
    <property type="match status" value="1"/>
</dbReference>
<keyword evidence="7" id="KW-1185">Reference proteome</keyword>
<dbReference type="OrthoDB" id="9804264at2"/>
<dbReference type="RefSeq" id="WP_116649206.1">
    <property type="nucleotide sequence ID" value="NZ_QUZK01000003.1"/>
</dbReference>
<dbReference type="InterPro" id="IPR015421">
    <property type="entry name" value="PyrdxlP-dep_Trfase_major"/>
</dbReference>
<evidence type="ECO:0000256" key="1">
    <source>
        <dbReference type="ARBA" id="ARBA00022898"/>
    </source>
</evidence>
<keyword evidence="6" id="KW-0032">Aminotransferase</keyword>
<dbReference type="Proteomes" id="UP000260351">
    <property type="component" value="Unassembled WGS sequence"/>
</dbReference>
<dbReference type="Pfam" id="PF01041">
    <property type="entry name" value="DegT_DnrJ_EryC1"/>
    <property type="match status" value="1"/>
</dbReference>
<sequence>MKPIPMVDLGVQYERLKPEIDAAIAEVMAGTRYILGPNVQALESELADFLGVAHAVSCASGTDALHLALRAAGIGPGDEVITSPFTFIATAEAICYCGAEPVFVDIDPRTFNLDPERVAAAVTERTRAILPVHLFGQPADMAALSAIADERDLTLIEDCAQSFGATHDGQQTGSIGLAGAFSFFPSKNLGACGDGGLITTSDDELADEIRMLRNHGRRVDGYLHEVVGYNSRLDELQAAILRVKLGHIDEFNRQRRRVAASYGERLSDTALEIPFEDGLGRHVYHQFTMLVPDGRRDAMQAALRDASIASAVYYPTPLHRQPAFSGYSRAGSLAHSESVAERCLSLPIFPEMTEEQIDRVADTLKAAL</sequence>
<dbReference type="InterPro" id="IPR015422">
    <property type="entry name" value="PyrdxlP-dep_Trfase_small"/>
</dbReference>
<evidence type="ECO:0000256" key="2">
    <source>
        <dbReference type="ARBA" id="ARBA00037999"/>
    </source>
</evidence>
<organism evidence="6 7">
    <name type="scientific">Wenzhouxiangella sediminis</name>
    <dbReference type="NCBI Taxonomy" id="1792836"/>
    <lineage>
        <taxon>Bacteria</taxon>
        <taxon>Pseudomonadati</taxon>
        <taxon>Pseudomonadota</taxon>
        <taxon>Gammaproteobacteria</taxon>
        <taxon>Chromatiales</taxon>
        <taxon>Wenzhouxiangellaceae</taxon>
        <taxon>Wenzhouxiangella</taxon>
    </lineage>
</organism>
<dbReference type="InterPro" id="IPR015424">
    <property type="entry name" value="PyrdxlP-dep_Trfase"/>
</dbReference>
<evidence type="ECO:0000256" key="3">
    <source>
        <dbReference type="PIRSR" id="PIRSR000390-1"/>
    </source>
</evidence>
<gene>
    <name evidence="6" type="ORF">DZC52_00735</name>
</gene>
<dbReference type="PANTHER" id="PTHR30244:SF42">
    <property type="entry name" value="UDP-2-ACETAMIDO-2-DEOXY-3-OXO-D-GLUCURONATE AMINOTRANSFERASE"/>
    <property type="match status" value="1"/>
</dbReference>
<evidence type="ECO:0000313" key="6">
    <source>
        <dbReference type="EMBL" id="RFF32891.1"/>
    </source>
</evidence>
<evidence type="ECO:0000313" key="7">
    <source>
        <dbReference type="Proteomes" id="UP000260351"/>
    </source>
</evidence>
<dbReference type="SUPFAM" id="SSF53383">
    <property type="entry name" value="PLP-dependent transferases"/>
    <property type="match status" value="1"/>
</dbReference>